<name>A0A090V4Q6_PSEVU</name>
<dbReference type="Pfam" id="PF06630">
    <property type="entry name" value="Exonuc_VIII"/>
    <property type="match status" value="1"/>
</dbReference>
<evidence type="ECO:0000256" key="1">
    <source>
        <dbReference type="SAM" id="MobiDB-lite"/>
    </source>
</evidence>
<comment type="caution">
    <text evidence="2">The sequence shown here is derived from an EMBL/GenBank/DDBJ whole genome shotgun (WGS) entry which is preliminary data.</text>
</comment>
<dbReference type="GO" id="GO:0051908">
    <property type="term" value="F:double-stranded DNA 5'-3' DNA exonuclease activity"/>
    <property type="evidence" value="ECO:0007669"/>
    <property type="project" value="InterPro"/>
</dbReference>
<dbReference type="InterPro" id="IPR011604">
    <property type="entry name" value="PDDEXK-like_dom_sf"/>
</dbReference>
<accession>A0A090V4Q6</accession>
<dbReference type="RefSeq" id="WP_052512382.1">
    <property type="nucleotide sequence ID" value="NZ_BBMZ01000023.1"/>
</dbReference>
<evidence type="ECO:0000313" key="2">
    <source>
        <dbReference type="EMBL" id="GAL59791.1"/>
    </source>
</evidence>
<dbReference type="Proteomes" id="UP000029462">
    <property type="component" value="Unassembled WGS sequence"/>
</dbReference>
<protein>
    <submittedName>
        <fullName evidence="2">Putative exodeoxyribonuclease VIII</fullName>
    </submittedName>
</protein>
<organism evidence="2 3">
    <name type="scientific">Pseudescherichia vulneris NBRC 102420</name>
    <dbReference type="NCBI Taxonomy" id="1115515"/>
    <lineage>
        <taxon>Bacteria</taxon>
        <taxon>Pseudomonadati</taxon>
        <taxon>Pseudomonadota</taxon>
        <taxon>Gammaproteobacteria</taxon>
        <taxon>Enterobacterales</taxon>
        <taxon>Enterobacteriaceae</taxon>
        <taxon>Pseudescherichia</taxon>
    </lineage>
</organism>
<reference evidence="2 3" key="1">
    <citation type="submission" date="2014-09" db="EMBL/GenBank/DDBJ databases">
        <title>Whole genome shotgun sequence of Escherichia vulneris NBRC 102420.</title>
        <authorList>
            <person name="Yoshida Y."/>
            <person name="Hosoyama A."/>
            <person name="Tsuchikane K."/>
            <person name="Ohji S."/>
            <person name="Ichikawa N."/>
            <person name="Kimura A."/>
            <person name="Yamazoe A."/>
            <person name="Ezaki T."/>
            <person name="Fujita N."/>
        </authorList>
    </citation>
    <scope>NUCLEOTIDE SEQUENCE [LARGE SCALE GENOMIC DNA]</scope>
    <source>
        <strain evidence="2 3">NBRC 102420</strain>
    </source>
</reference>
<dbReference type="STRING" id="1115515.EV102420_23_00150"/>
<proteinExistence type="predicted"/>
<dbReference type="OrthoDB" id="256590at2"/>
<dbReference type="eggNOG" id="COG3206">
    <property type="taxonomic scope" value="Bacteria"/>
</dbReference>
<dbReference type="AlphaFoldDB" id="A0A090V4Q6"/>
<sequence length="1239" mass="135848">MEFFYLIKATQKSGKPDGVIWFSAKTEARAALTLDVELEEAGIETGRGKDYGKPIRTDFPVVNDLPEESTVDFTWCDRYTLDDDGRTWSPVPGEAGAAAAPVVNVETQPTQPAATNVDLRPLSRLRLIQRLIAHLIHDTELDQITLEQHIEIGFMEGNGEGCFVKGLLLAIADTPAIKELSAHVEWKLIKAVKAVFPQDHTHEAERIAHFVKDWVAAETSERALLVEGWLSGKLPAPQKNATSMPVESAGSADMEDENDFGKDDGWTSIRELSLPQQIVAAWMFDQQHIDPQQLNEVKEAVQANNSETLSIVVAALTDPAVVNLTGGVTAGVIRAIRQVWPEDYRDNMTADLVRQFTCAYTTATEEGRNHVVQSWIESQQALMEDPETADDAASGHQNYSYNQRVLGTWLFGLFNELSAEQSTEVTRISLDMDASYPQNVLLACRNEQVRQLQHVFPETLADLFSDTQSVWPVDGPAPQLAQLVSFFKEWIDAYNNNSSITAPGKKIDRDGVTAKWLKKAGKTAIQRTDTGTNAGGGNPTDRNPDLKHTLDTLDIEIAAALLPMDYNIYEIPGGVLRRAKEIIANKEEPWSSWSTQLRKTPGILDFSRAAIFVLIRNAPEGIHNETPKLISYIAQNGKEVAFIPDTGSDDSEARWQAVESLLIPPAAAPAEAAQPEVKSLGGGVFSIDGLLGEKTNPVIKTPSNEVAKQEVESVVHVQMEETDPGKVEAGDAVSAVEGADAAAAQAGGVNPADILAAAAPELASNVAADLDQIIEPLNQDEPELPQTEPETPVIEPEADIPEPEAAAQQWPAYFEPGRYEGLPNDVYHAANGISSTMVKDARVSLMYFNARHVTKTIARERSKVLDMGNLVHALALQPETLAAEFSIEPEIPEGALTTTATIRASIDEYNVSLPPQLSADDIKALLEAHNATLPAPLPLGAAVDETAESYMALPDEFQRIEADKKQTAAAMKACIKEYNATLPAPAKTSGSRDALLEQLAVVNPDLVAQEAQKPAPLKVSGTKEDLIQALKAVRPDAVFADELLDAWRENPEGKVLVTRQQLETALAIQKALHAHPTAGKLLQHPDRAVETSYFGIDEETGLEIRVRPDLELDVDGVRIGADLKSISMWNIKQSGLRAKLHREIIDRDYHLSAGMYMETASLDQFFWIFVNKDEDYHWIAIVEASQELVELGILEYRTTMRAIANAFDTGEWPAPITNDYTDELTDYDLRRLEALRDQA</sequence>
<dbReference type="Gene3D" id="3.90.320.10">
    <property type="match status" value="1"/>
</dbReference>
<keyword evidence="3" id="KW-1185">Reference proteome</keyword>
<evidence type="ECO:0000313" key="3">
    <source>
        <dbReference type="Proteomes" id="UP000029462"/>
    </source>
</evidence>
<gene>
    <name evidence="2" type="ORF">EV102420_23_00150</name>
</gene>
<dbReference type="InterPro" id="IPR010584">
    <property type="entry name" value="ExoDNase_VIII"/>
</dbReference>
<feature type="region of interest" description="Disordered" evidence="1">
    <location>
        <begin position="237"/>
        <end position="258"/>
    </location>
</feature>
<dbReference type="EMBL" id="BBMZ01000023">
    <property type="protein sequence ID" value="GAL59791.1"/>
    <property type="molecule type" value="Genomic_DNA"/>
</dbReference>